<dbReference type="InterPro" id="IPR020575">
    <property type="entry name" value="Hsp90_N"/>
</dbReference>
<feature type="binding site" evidence="8">
    <location>
        <position position="85"/>
    </location>
    <ligand>
        <name>ATP</name>
        <dbReference type="ChEBI" id="CHEBI:30616"/>
    </ligand>
</feature>
<protein>
    <recommendedName>
        <fullName evidence="10">Histidine kinase/HSP90-like ATPase domain-containing protein</fullName>
    </recommendedName>
</protein>
<dbReference type="PANTHER" id="PTHR11528">
    <property type="entry name" value="HEAT SHOCK PROTEIN 90 FAMILY MEMBER"/>
    <property type="match status" value="1"/>
</dbReference>
<keyword evidence="5 8" id="KW-0067">ATP-binding</keyword>
<keyword evidence="7" id="KW-0143">Chaperone</keyword>
<dbReference type="GO" id="GO:0005737">
    <property type="term" value="C:cytoplasm"/>
    <property type="evidence" value="ECO:0007669"/>
    <property type="project" value="UniProtKB-SubCell"/>
</dbReference>
<dbReference type="InterPro" id="IPR037196">
    <property type="entry name" value="HSP90_C"/>
</dbReference>
<dbReference type="FunFam" id="3.30.230.80:FF:000020">
    <property type="entry name" value="Heat shock protein 90-2"/>
    <property type="match status" value="1"/>
</dbReference>
<dbReference type="SUPFAM" id="SSF55874">
    <property type="entry name" value="ATPase domain of HSP90 chaperone/DNA topoisomerase II/histidine kinase"/>
    <property type="match status" value="1"/>
</dbReference>
<dbReference type="CDD" id="cd16927">
    <property type="entry name" value="HATPase_Hsp90-like"/>
    <property type="match status" value="1"/>
</dbReference>
<dbReference type="HAMAP" id="MF_00505">
    <property type="entry name" value="HSP90"/>
    <property type="match status" value="1"/>
</dbReference>
<dbReference type="SMART" id="SM00387">
    <property type="entry name" value="HATPase_c"/>
    <property type="match status" value="1"/>
</dbReference>
<feature type="compositionally biased region" description="Acidic residues" evidence="9">
    <location>
        <begin position="219"/>
        <end position="229"/>
    </location>
</feature>
<evidence type="ECO:0000256" key="2">
    <source>
        <dbReference type="ARBA" id="ARBA00008239"/>
    </source>
</evidence>
<dbReference type="SUPFAM" id="SSF110942">
    <property type="entry name" value="HSP90 C-terminal domain"/>
    <property type="match status" value="1"/>
</dbReference>
<dbReference type="Proteomes" id="UP000886595">
    <property type="component" value="Unassembled WGS sequence"/>
</dbReference>
<evidence type="ECO:0000313" key="12">
    <source>
        <dbReference type="Proteomes" id="UP000886595"/>
    </source>
</evidence>
<dbReference type="InterPro" id="IPR036890">
    <property type="entry name" value="HATPase_C_sf"/>
</dbReference>
<evidence type="ECO:0000256" key="5">
    <source>
        <dbReference type="ARBA" id="ARBA00022840"/>
    </source>
</evidence>
<feature type="compositionally biased region" description="Acidic residues" evidence="9">
    <location>
        <begin position="660"/>
        <end position="677"/>
    </location>
</feature>
<comment type="caution">
    <text evidence="11">The sequence shown here is derived from an EMBL/GenBank/DDBJ whole genome shotgun (WGS) entry which is preliminary data.</text>
</comment>
<keyword evidence="12" id="KW-1185">Reference proteome</keyword>
<dbReference type="FunFam" id="3.40.50.11260:FF:000001">
    <property type="entry name" value="Heat shock protein 90 alpha"/>
    <property type="match status" value="1"/>
</dbReference>
<dbReference type="Gene3D" id="3.30.230.80">
    <property type="match status" value="1"/>
</dbReference>
<feature type="binding site" evidence="8">
    <location>
        <position position="172"/>
    </location>
    <ligand>
        <name>ATP</name>
        <dbReference type="ChEBI" id="CHEBI:30616"/>
    </ligand>
</feature>
<feature type="domain" description="Histidine kinase/HSP90-like ATPase" evidence="10">
    <location>
        <begin position="27"/>
        <end position="182"/>
    </location>
</feature>
<evidence type="ECO:0000313" key="11">
    <source>
        <dbReference type="EMBL" id="KAG2310681.1"/>
    </source>
</evidence>
<sequence>MADAETFAFQAEINQLLSLIINTFYSNKEIFLRELISNSSDALDKIRFESLTDKSKLDGQPELFIHIIPDKTNNTLTIIDSGIGMTKADLVNNLGTIARSGTKEFMEALAAGADVSMIGQFGVGFYSAYLVADKVIVTTKHNDDEQYVWESQAGGSFTVTRDTSGESLGRGTKMTLHLKEDQLEYLEERRLKDLVKKHSEFISYPISLWVEKTVEKEISDDEEDEEEKKDEEGKVEEVDEEEKEKKKKKIKEVSHEWDLVNKQKPIWMRKPEEISRRSTLLSTRVSATIGRSIWLSRLFSLFPRELLLISLTLRRSLTTSSSMSVVFSSWTTVRTSSQWLGFVKGIVDSEDLPLNISRETLQQNKILKVIRKNLVKKCLELFFEIAENKEDYNKFYEAFSKNLKLGIHEDSQNRTKIAELLRYHSTKSGDELTSLKDYVTRMKEGQNDIFYITGESKKAVENSPFLEKLKKKGYEVLYMVDAIDEYAIGQLKEFEGKKLVSATKEGLKLDESEDEKKRKKELKEKFEGLCKVIKDVLGDKVEKVIVSDRVVDSPCCLVTGEYGWTANMERIMKAQALRDSSMAGYMSSKKTMEINPENAIMEELRKRAEADKNDKSVKDLVLLLFETALLTSGFSLDEPNTFGSRIHRMLKLGLSIDEDDAAEADAEMPPLEDDADAEGSKMEEVD</sequence>
<proteinExistence type="inferred from homology"/>
<dbReference type="SUPFAM" id="SSF54211">
    <property type="entry name" value="Ribosomal protein S5 domain 2-like"/>
    <property type="match status" value="1"/>
</dbReference>
<dbReference type="Pfam" id="PF00183">
    <property type="entry name" value="HSP90"/>
    <property type="match status" value="2"/>
</dbReference>
<feature type="binding site" evidence="8">
    <location>
        <position position="80"/>
    </location>
    <ligand>
        <name>ATP</name>
        <dbReference type="ChEBI" id="CHEBI:30616"/>
    </ligand>
</feature>
<evidence type="ECO:0000256" key="7">
    <source>
        <dbReference type="ARBA" id="ARBA00023186"/>
    </source>
</evidence>
<dbReference type="GO" id="GO:0005524">
    <property type="term" value="F:ATP binding"/>
    <property type="evidence" value="ECO:0007669"/>
    <property type="project" value="UniProtKB-KW"/>
</dbReference>
<dbReference type="PIRSF" id="PIRSF002583">
    <property type="entry name" value="Hsp90"/>
    <property type="match status" value="1"/>
</dbReference>
<dbReference type="Gene3D" id="3.30.565.10">
    <property type="entry name" value="Histidine kinase-like ATPase, C-terminal domain"/>
    <property type="match status" value="1"/>
</dbReference>
<feature type="binding site" evidence="8">
    <location>
        <begin position="100"/>
        <end position="101"/>
    </location>
    <ligand>
        <name>ATP</name>
        <dbReference type="ChEBI" id="CHEBI:30616"/>
    </ligand>
</feature>
<dbReference type="InterPro" id="IPR019805">
    <property type="entry name" value="Heat_shock_protein_90_CS"/>
</dbReference>
<dbReference type="FunFam" id="1.20.120.790:FF:000001">
    <property type="entry name" value="Heat shock protein 90 alpha"/>
    <property type="match status" value="1"/>
</dbReference>
<dbReference type="FunFam" id="3.30.565.10:FF:000012">
    <property type="entry name" value="Heat shock cognate protein"/>
    <property type="match status" value="1"/>
</dbReference>
<dbReference type="InterPro" id="IPR020568">
    <property type="entry name" value="Ribosomal_Su5_D2-typ_SF"/>
</dbReference>
<feature type="binding site" evidence="8">
    <location>
        <position position="93"/>
    </location>
    <ligand>
        <name>ATP</name>
        <dbReference type="ChEBI" id="CHEBI:30616"/>
    </ligand>
</feature>
<feature type="region of interest" description="Disordered" evidence="9">
    <location>
        <begin position="219"/>
        <end position="245"/>
    </location>
</feature>
<dbReference type="PRINTS" id="PR00775">
    <property type="entry name" value="HEATSHOCK90"/>
</dbReference>
<comment type="subcellular location">
    <subcellularLocation>
        <location evidence="1">Cytoplasm</location>
    </subcellularLocation>
</comment>
<feature type="binding site" evidence="8">
    <location>
        <begin position="120"/>
        <end position="125"/>
    </location>
    <ligand>
        <name>ATP</name>
        <dbReference type="ChEBI" id="CHEBI:30616"/>
    </ligand>
</feature>
<comment type="similarity">
    <text evidence="2">Belongs to the heat shock protein 90 family.</text>
</comment>
<feature type="binding site" evidence="8">
    <location>
        <position position="34"/>
    </location>
    <ligand>
        <name>ATP</name>
        <dbReference type="ChEBI" id="CHEBI:30616"/>
    </ligand>
</feature>
<reference evidence="11 12" key="1">
    <citation type="submission" date="2020-02" db="EMBL/GenBank/DDBJ databases">
        <authorList>
            <person name="Ma Q."/>
            <person name="Huang Y."/>
            <person name="Song X."/>
            <person name="Pei D."/>
        </authorList>
    </citation>
    <scope>NUCLEOTIDE SEQUENCE [LARGE SCALE GENOMIC DNA]</scope>
    <source>
        <strain evidence="11">Sxm20200214</strain>
        <tissue evidence="11">Leaf</tissue>
    </source>
</reference>
<feature type="region of interest" description="Disordered" evidence="9">
    <location>
        <begin position="660"/>
        <end position="686"/>
    </location>
</feature>
<gene>
    <name evidence="11" type="ORF">Bca52824_022238</name>
</gene>
<name>A0A8X7VG71_BRACI</name>
<organism evidence="11 12">
    <name type="scientific">Brassica carinata</name>
    <name type="common">Ethiopian mustard</name>
    <name type="synonym">Abyssinian cabbage</name>
    <dbReference type="NCBI Taxonomy" id="52824"/>
    <lineage>
        <taxon>Eukaryota</taxon>
        <taxon>Viridiplantae</taxon>
        <taxon>Streptophyta</taxon>
        <taxon>Embryophyta</taxon>
        <taxon>Tracheophyta</taxon>
        <taxon>Spermatophyta</taxon>
        <taxon>Magnoliopsida</taxon>
        <taxon>eudicotyledons</taxon>
        <taxon>Gunneridae</taxon>
        <taxon>Pentapetalae</taxon>
        <taxon>rosids</taxon>
        <taxon>malvids</taxon>
        <taxon>Brassicales</taxon>
        <taxon>Brassicaceae</taxon>
        <taxon>Brassiceae</taxon>
        <taxon>Brassica</taxon>
    </lineage>
</organism>
<keyword evidence="3" id="KW-0963">Cytoplasm</keyword>
<evidence type="ECO:0000256" key="4">
    <source>
        <dbReference type="ARBA" id="ARBA00022741"/>
    </source>
</evidence>
<keyword evidence="4 8" id="KW-0547">Nucleotide-binding</keyword>
<dbReference type="OrthoDB" id="28737at2759"/>
<dbReference type="GO" id="GO:0140662">
    <property type="term" value="F:ATP-dependent protein folding chaperone"/>
    <property type="evidence" value="ECO:0007669"/>
    <property type="project" value="InterPro"/>
</dbReference>
<evidence type="ECO:0000259" key="10">
    <source>
        <dbReference type="SMART" id="SM00387"/>
    </source>
</evidence>
<dbReference type="Pfam" id="PF13589">
    <property type="entry name" value="HATPase_c_3"/>
    <property type="match status" value="1"/>
</dbReference>
<dbReference type="InterPro" id="IPR001404">
    <property type="entry name" value="Hsp90_fam"/>
</dbReference>
<feature type="binding site" evidence="8">
    <location>
        <position position="38"/>
    </location>
    <ligand>
        <name>ATP</name>
        <dbReference type="ChEBI" id="CHEBI:30616"/>
    </ligand>
</feature>
<dbReference type="PROSITE" id="PS00298">
    <property type="entry name" value="HSP90"/>
    <property type="match status" value="1"/>
</dbReference>
<evidence type="ECO:0000256" key="1">
    <source>
        <dbReference type="ARBA" id="ARBA00004496"/>
    </source>
</evidence>
<evidence type="ECO:0000256" key="3">
    <source>
        <dbReference type="ARBA" id="ARBA00022490"/>
    </source>
</evidence>
<evidence type="ECO:0000256" key="8">
    <source>
        <dbReference type="PIRSR" id="PIRSR002583-1"/>
    </source>
</evidence>
<keyword evidence="6" id="KW-0346">Stress response</keyword>
<dbReference type="GO" id="GO:0051082">
    <property type="term" value="F:unfolded protein binding"/>
    <property type="evidence" value="ECO:0007669"/>
    <property type="project" value="InterPro"/>
</dbReference>
<accession>A0A8X7VG71</accession>
<evidence type="ECO:0000256" key="6">
    <source>
        <dbReference type="ARBA" id="ARBA00023016"/>
    </source>
</evidence>
<evidence type="ECO:0000256" key="9">
    <source>
        <dbReference type="SAM" id="MobiDB-lite"/>
    </source>
</evidence>
<dbReference type="Gene3D" id="3.40.50.11260">
    <property type="match status" value="1"/>
</dbReference>
<dbReference type="GO" id="GO:0016887">
    <property type="term" value="F:ATP hydrolysis activity"/>
    <property type="evidence" value="ECO:0007669"/>
    <property type="project" value="InterPro"/>
</dbReference>
<feature type="binding site" evidence="8">
    <location>
        <position position="358"/>
    </location>
    <ligand>
        <name>ATP</name>
        <dbReference type="ChEBI" id="CHEBI:30616"/>
    </ligand>
</feature>
<dbReference type="EMBL" id="JAAMPC010000005">
    <property type="protein sequence ID" value="KAG2310681.1"/>
    <property type="molecule type" value="Genomic_DNA"/>
</dbReference>
<dbReference type="AlphaFoldDB" id="A0A8X7VG71"/>
<dbReference type="Gene3D" id="1.20.120.790">
    <property type="entry name" value="Heat shock protein 90, C-terminal domain"/>
    <property type="match status" value="1"/>
</dbReference>
<dbReference type="InterPro" id="IPR003594">
    <property type="entry name" value="HATPase_dom"/>
</dbReference>